<name>A0ABR6JCM0_AGRRD</name>
<keyword evidence="2" id="KW-1185">Reference proteome</keyword>
<dbReference type="InterPro" id="IPR043519">
    <property type="entry name" value="NT_sf"/>
</dbReference>
<dbReference type="Proteomes" id="UP000534590">
    <property type="component" value="Unassembled WGS sequence"/>
</dbReference>
<dbReference type="SUPFAM" id="SSF81301">
    <property type="entry name" value="Nucleotidyltransferase"/>
    <property type="match status" value="1"/>
</dbReference>
<organism evidence="1 2">
    <name type="scientific">Agrobacterium radiobacter</name>
    <dbReference type="NCBI Taxonomy" id="362"/>
    <lineage>
        <taxon>Bacteria</taxon>
        <taxon>Pseudomonadati</taxon>
        <taxon>Pseudomonadota</taxon>
        <taxon>Alphaproteobacteria</taxon>
        <taxon>Hyphomicrobiales</taxon>
        <taxon>Rhizobiaceae</taxon>
        <taxon>Rhizobium/Agrobacterium group</taxon>
        <taxon>Agrobacterium</taxon>
        <taxon>Agrobacterium tumefaciens complex</taxon>
    </lineage>
</organism>
<evidence type="ECO:0000313" key="2">
    <source>
        <dbReference type="Proteomes" id="UP000534590"/>
    </source>
</evidence>
<accession>A0ABR6JCM0</accession>
<dbReference type="RefSeq" id="WP_183229456.1">
    <property type="nucleotide sequence ID" value="NZ_JACIGS010000005.1"/>
</dbReference>
<protein>
    <submittedName>
        <fullName evidence="1">Uncharacterized protein</fullName>
    </submittedName>
</protein>
<proteinExistence type="predicted"/>
<comment type="caution">
    <text evidence="1">The sequence shown here is derived from an EMBL/GenBank/DDBJ whole genome shotgun (WGS) entry which is preliminary data.</text>
</comment>
<sequence>MPLQSHIVDVCRHLASGLSDRLGSWAIGGSVAAAFHGLDVEPNDIDLFCNADLAVSLPDRGLGTVTTPPALYISNTHRSVRGSIDVNGVVVDIIGDLRSNDGIFCVNAQCMENLYYDCSTLISHDVAIPFMTLDSLQALYGNLGNHQKATDLWGVRVARTAVRHAIGIDVGGVLLQTQAMKSWGNSSVGFLVAYEGALNALQTLIIPQFEENWFVISKAEHEHRNQIKESLEHHGFLDSVGGELGNLIFTDTNAEKAEIARDLRLSHFIDDKWDVLRHMPWLRRLIHFSDAPVSSSGWNVVHAPTWDHVRRIL</sequence>
<dbReference type="Gene3D" id="3.30.460.40">
    <property type="match status" value="1"/>
</dbReference>
<evidence type="ECO:0000313" key="1">
    <source>
        <dbReference type="EMBL" id="MBB4492611.1"/>
    </source>
</evidence>
<reference evidence="1 2" key="1">
    <citation type="submission" date="2020-08" db="EMBL/GenBank/DDBJ databases">
        <title>Genomic Encyclopedia of Type Strains, Phase IV (KMG-V): Genome sequencing to study the core and pangenomes of soil and plant-associated prokaryotes.</title>
        <authorList>
            <person name="Whitman W."/>
        </authorList>
    </citation>
    <scope>NUCLEOTIDE SEQUENCE [LARGE SCALE GENOMIC DNA]</scope>
    <source>
        <strain evidence="1 2">SEMIA 461</strain>
    </source>
</reference>
<dbReference type="EMBL" id="JACIHP010000005">
    <property type="protein sequence ID" value="MBB4492611.1"/>
    <property type="molecule type" value="Genomic_DNA"/>
</dbReference>
<gene>
    <name evidence="1" type="ORF">GGE40_004456</name>
</gene>